<accession>A0A653BCY9</accession>
<dbReference type="EMBL" id="LR130779">
    <property type="protein sequence ID" value="VDN66517.1"/>
    <property type="molecule type" value="Genomic_DNA"/>
</dbReference>
<sequence>MPCPRNLRRIGAQAEQAPQRLTTLHKREQRAGTAHPQTF</sequence>
<organism evidence="2">
    <name type="scientific">Ectopseudomonas oleovorans</name>
    <name type="common">Pseudomonas oleovorans</name>
    <dbReference type="NCBI Taxonomy" id="301"/>
    <lineage>
        <taxon>Bacteria</taxon>
        <taxon>Pseudomonadati</taxon>
        <taxon>Pseudomonadota</taxon>
        <taxon>Gammaproteobacteria</taxon>
        <taxon>Pseudomonadales</taxon>
        <taxon>Pseudomonadaceae</taxon>
        <taxon>Ectopseudomonas</taxon>
    </lineage>
</organism>
<dbReference type="AlphaFoldDB" id="A0A653BCY9"/>
<gene>
    <name evidence="2" type="ORF">POT9AD_5542</name>
</gene>
<reference evidence="2" key="1">
    <citation type="submission" date="2018-11" db="EMBL/GenBank/DDBJ databases">
        <authorList>
            <consortium name="Genoscope - CEA"/>
            <person name="William W."/>
        </authorList>
    </citation>
    <scope>NUCLEOTIDE SEQUENCE [LARGE SCALE GENOMIC DNA]</scope>
    <source>
        <strain evidence="2">T9AD</strain>
    </source>
</reference>
<protein>
    <submittedName>
        <fullName evidence="2">Uncharacterized protein</fullName>
    </submittedName>
</protein>
<proteinExistence type="predicted"/>
<evidence type="ECO:0000256" key="1">
    <source>
        <dbReference type="SAM" id="MobiDB-lite"/>
    </source>
</evidence>
<name>A0A653BCY9_ECTOL</name>
<evidence type="ECO:0000313" key="2">
    <source>
        <dbReference type="EMBL" id="VDN66517.1"/>
    </source>
</evidence>
<feature type="region of interest" description="Disordered" evidence="1">
    <location>
        <begin position="1"/>
        <end position="39"/>
    </location>
</feature>